<feature type="compositionally biased region" description="Basic and acidic residues" evidence="1">
    <location>
        <begin position="152"/>
        <end position="167"/>
    </location>
</feature>
<comment type="caution">
    <text evidence="2">The sequence shown here is derived from an EMBL/GenBank/DDBJ whole genome shotgun (WGS) entry which is preliminary data.</text>
</comment>
<evidence type="ECO:0000256" key="1">
    <source>
        <dbReference type="SAM" id="MobiDB-lite"/>
    </source>
</evidence>
<feature type="region of interest" description="Disordered" evidence="1">
    <location>
        <begin position="137"/>
        <end position="167"/>
    </location>
</feature>
<dbReference type="EMBL" id="QGKX02000004">
    <property type="protein sequence ID" value="KAF3600892.1"/>
    <property type="molecule type" value="Genomic_DNA"/>
</dbReference>
<protein>
    <submittedName>
        <fullName evidence="2">Uncharacterized protein</fullName>
    </submittedName>
</protein>
<dbReference type="Proteomes" id="UP000712600">
    <property type="component" value="Unassembled WGS sequence"/>
</dbReference>
<proteinExistence type="predicted"/>
<evidence type="ECO:0000313" key="3">
    <source>
        <dbReference type="Proteomes" id="UP000712600"/>
    </source>
</evidence>
<accession>A0A8S9SGJ3</accession>
<dbReference type="AlphaFoldDB" id="A0A8S9SGJ3"/>
<feature type="region of interest" description="Disordered" evidence="1">
    <location>
        <begin position="16"/>
        <end position="42"/>
    </location>
</feature>
<reference evidence="2" key="1">
    <citation type="submission" date="2019-12" db="EMBL/GenBank/DDBJ databases">
        <title>Genome sequencing and annotation of Brassica cretica.</title>
        <authorList>
            <person name="Studholme D.J."/>
            <person name="Sarris P."/>
        </authorList>
    </citation>
    <scope>NUCLEOTIDE SEQUENCE</scope>
    <source>
        <strain evidence="2">PFS-109/04</strain>
        <tissue evidence="2">Leaf</tissue>
    </source>
</reference>
<evidence type="ECO:0000313" key="2">
    <source>
        <dbReference type="EMBL" id="KAF3600892.1"/>
    </source>
</evidence>
<organism evidence="2 3">
    <name type="scientific">Brassica cretica</name>
    <name type="common">Mustard</name>
    <dbReference type="NCBI Taxonomy" id="69181"/>
    <lineage>
        <taxon>Eukaryota</taxon>
        <taxon>Viridiplantae</taxon>
        <taxon>Streptophyta</taxon>
        <taxon>Embryophyta</taxon>
        <taxon>Tracheophyta</taxon>
        <taxon>Spermatophyta</taxon>
        <taxon>Magnoliopsida</taxon>
        <taxon>eudicotyledons</taxon>
        <taxon>Gunneridae</taxon>
        <taxon>Pentapetalae</taxon>
        <taxon>rosids</taxon>
        <taxon>malvids</taxon>
        <taxon>Brassicales</taxon>
        <taxon>Brassicaceae</taxon>
        <taxon>Brassiceae</taxon>
        <taxon>Brassica</taxon>
    </lineage>
</organism>
<gene>
    <name evidence="2" type="ORF">F2Q69_00036278</name>
</gene>
<name>A0A8S9SGJ3_BRACR</name>
<sequence>MNPELLVFPSSLVGARPRPRRLLPDPFSSPTPSWEDVPEADSEAVPMAPLRRRRTCFFDDGLRSEIREGDLANMRTKRSILFLRFLSFSTYSPYLEDFNSYPSSWGTSWISVGVLAKYTQEANPELSSKFQSLKEKLQATGAERQKAQPARIEYETPRREPSPQHGE</sequence>